<dbReference type="SUPFAM" id="SSF48371">
    <property type="entry name" value="ARM repeat"/>
    <property type="match status" value="1"/>
</dbReference>
<dbReference type="OMA" id="MVMSMNK"/>
<organism evidence="5 6">
    <name type="scientific">Naumovozyma dairenensis (strain ATCC 10597 / BCRC 20456 / CBS 421 / NBRC 0211 / NRRL Y-12639)</name>
    <name type="common">Saccharomyces dairenensis</name>
    <dbReference type="NCBI Taxonomy" id="1071378"/>
    <lineage>
        <taxon>Eukaryota</taxon>
        <taxon>Fungi</taxon>
        <taxon>Dikarya</taxon>
        <taxon>Ascomycota</taxon>
        <taxon>Saccharomycotina</taxon>
        <taxon>Saccharomycetes</taxon>
        <taxon>Saccharomycetales</taxon>
        <taxon>Saccharomycetaceae</taxon>
        <taxon>Naumovozyma</taxon>
    </lineage>
</organism>
<name>G0W447_NAUDC</name>
<dbReference type="GO" id="GO:0005635">
    <property type="term" value="C:nuclear envelope"/>
    <property type="evidence" value="ECO:0007669"/>
    <property type="project" value="TreeGrafter"/>
</dbReference>
<feature type="domain" description="Importin N-terminal" evidence="4">
    <location>
        <begin position="25"/>
        <end position="97"/>
    </location>
</feature>
<protein>
    <recommendedName>
        <fullName evidence="4">Importin N-terminal domain-containing protein</fullName>
    </recommendedName>
</protein>
<comment type="subcellular location">
    <subcellularLocation>
        <location evidence="1">Nucleus</location>
    </subcellularLocation>
</comment>
<dbReference type="AlphaFoldDB" id="G0W447"/>
<dbReference type="GO" id="GO:0005829">
    <property type="term" value="C:cytosol"/>
    <property type="evidence" value="ECO:0007669"/>
    <property type="project" value="TreeGrafter"/>
</dbReference>
<dbReference type="PROSITE" id="PS50166">
    <property type="entry name" value="IMPORTIN_B_NT"/>
    <property type="match status" value="1"/>
</dbReference>
<keyword evidence="6" id="KW-1185">Reference proteome</keyword>
<dbReference type="OrthoDB" id="760868at2759"/>
<dbReference type="Proteomes" id="UP000000689">
    <property type="component" value="Chromosome 1"/>
</dbReference>
<evidence type="ECO:0000256" key="3">
    <source>
        <dbReference type="ARBA" id="ARBA00023242"/>
    </source>
</evidence>
<dbReference type="HOGENOM" id="CLU_004196_0_0_1"/>
<dbReference type="Pfam" id="PF03810">
    <property type="entry name" value="IBN_N"/>
    <property type="match status" value="1"/>
</dbReference>
<dbReference type="RefSeq" id="XP_003667828.1">
    <property type="nucleotide sequence ID" value="XM_003667780.1"/>
</dbReference>
<dbReference type="PANTHER" id="PTHR10997">
    <property type="entry name" value="IMPORTIN-7, 8, 11"/>
    <property type="match status" value="1"/>
</dbReference>
<dbReference type="GO" id="GO:0006406">
    <property type="term" value="P:mRNA export from nucleus"/>
    <property type="evidence" value="ECO:0007669"/>
    <property type="project" value="EnsemblFungi"/>
</dbReference>
<dbReference type="InterPro" id="IPR016024">
    <property type="entry name" value="ARM-type_fold"/>
</dbReference>
<accession>G0W447</accession>
<dbReference type="EMBL" id="HE580267">
    <property type="protein sequence ID" value="CCD22585.1"/>
    <property type="molecule type" value="Genomic_DNA"/>
</dbReference>
<dbReference type="InterPro" id="IPR011989">
    <property type="entry name" value="ARM-like"/>
</dbReference>
<evidence type="ECO:0000256" key="2">
    <source>
        <dbReference type="ARBA" id="ARBA00022448"/>
    </source>
</evidence>
<evidence type="ECO:0000259" key="4">
    <source>
        <dbReference type="PROSITE" id="PS50166"/>
    </source>
</evidence>
<evidence type="ECO:0000256" key="1">
    <source>
        <dbReference type="ARBA" id="ARBA00004123"/>
    </source>
</evidence>
<dbReference type="SMART" id="SM00913">
    <property type="entry name" value="IBN_N"/>
    <property type="match status" value="1"/>
</dbReference>
<gene>
    <name evidence="5" type="primary">NDAI0A04280</name>
    <name evidence="5" type="ordered locus">NDAI_0A04280</name>
</gene>
<sequence length="951" mass="108637">MSNDEAILACIGQTMVADAKVIKEAENQLYTFQQQPGFTAYLLAAINNDTIPETTRLSAVIYFKNKIQRSWGSKAADGIKEDEQQAIKDNLIQTLVKFSENNHIRPHIVEAIKGILDNNDPWDLLDTIKQMLTSGDHQYLYPSIILIHTICKVHRWDMIDKRSYIDNVVEQLFPIIEQLTSQLVNAPDYRSSELLYLILKSFKFACLNNFPSYFKDLKKLNSWIQLHLFICSKPFPKEVLDLDPSDRSLDKRVKVNKWGFGNLNRFIHKYSKSTKIITDELIQYVFTSIIPTILESYFKIIEQWGTGSIWLGEASLYYLVEFLGKCISVDELYPLLQPHIKVIFENLIFLCVCSSDTSVELFDDDPEEYTRRYYDINKESSTADVAASDFIFNLGHKHPEHLNYILSFANGILGSFSENVNDRQLAYKQEGAMKIMSVAFELLDDSSNADIEMVFGKYIYGLISQNNYPFLVPRGLETVALYANTFTDMEVLSKIFEAAYTHFLNSDSIPVQVEAADALRSLVVSNPQIHSSIASQVPGIMEKLLKFAKEFEIDIFPEVMEVFVEKFADELTPYATDLAQGLVNQFLQIDQTILENSNGSYSTGDPDLEIQASSMLQTMSTMVMSMSKVSLIDIFEPVVKFLQVNAQIAFQSELVDLMDSLALSSKLLHGQLTPPIWESFHDLLDSFQTYAMDYFEGFEIFFETIILQGFPTNQDYVQPFLEILAAKLTSGIDYDVESIFKLLTLYALSMRDTPLFEEAIRTISNDDLEIEEKLIVKLTLANIIAKPIETLQTCEKLGFTMEFMKQWFEARFFNVFSTKLQILAILTLFRMSELPSCMNAYMSSLSSKLVTLVSELPAAIRRRDIIAKGEGLGTDDTLTPEEEEEYIDEIDDDMKETVLDQMNMFNEVHSFFKQVEGENPNRYQQIIQSLNEDQKDSLSIILEYVSSTSNA</sequence>
<keyword evidence="2" id="KW-0813">Transport</keyword>
<dbReference type="GeneID" id="11494547"/>
<dbReference type="GO" id="GO:0031267">
    <property type="term" value="F:small GTPase binding"/>
    <property type="evidence" value="ECO:0007669"/>
    <property type="project" value="InterPro"/>
</dbReference>
<dbReference type="eggNOG" id="KOG1991">
    <property type="taxonomic scope" value="Eukaryota"/>
</dbReference>
<proteinExistence type="predicted"/>
<evidence type="ECO:0000313" key="6">
    <source>
        <dbReference type="Proteomes" id="UP000000689"/>
    </source>
</evidence>
<dbReference type="GO" id="GO:0061608">
    <property type="term" value="F:nuclear import signal receptor activity"/>
    <property type="evidence" value="ECO:0007669"/>
    <property type="project" value="EnsemblFungi"/>
</dbReference>
<dbReference type="PANTHER" id="PTHR10997:SF28">
    <property type="entry name" value="IMPORTIN BETA SMX1"/>
    <property type="match status" value="1"/>
</dbReference>
<dbReference type="STRING" id="1071378.G0W447"/>
<dbReference type="Gene3D" id="1.25.10.10">
    <property type="entry name" value="Leucine-rich Repeat Variant"/>
    <property type="match status" value="1"/>
</dbReference>
<reference evidence="5 6" key="1">
    <citation type="journal article" date="2011" name="Proc. Natl. Acad. Sci. U.S.A.">
        <title>Evolutionary erosion of yeast sex chromosomes by mating-type switching accidents.</title>
        <authorList>
            <person name="Gordon J.L."/>
            <person name="Armisen D."/>
            <person name="Proux-Wera E."/>
            <person name="Oheigeartaigh S.S."/>
            <person name="Byrne K.P."/>
            <person name="Wolfe K.H."/>
        </authorList>
    </citation>
    <scope>NUCLEOTIDE SEQUENCE [LARGE SCALE GENOMIC DNA]</scope>
    <source>
        <strain evidence="6">ATCC 10597 / BCRC 20456 / CBS 421 / NBRC 0211 / NRRL Y-12639</strain>
    </source>
</reference>
<dbReference type="KEGG" id="ndi:NDAI_0A04280"/>
<evidence type="ECO:0000313" key="5">
    <source>
        <dbReference type="EMBL" id="CCD22585.1"/>
    </source>
</evidence>
<dbReference type="InterPro" id="IPR001494">
    <property type="entry name" value="Importin-beta_N"/>
</dbReference>
<dbReference type="GO" id="GO:0006606">
    <property type="term" value="P:protein import into nucleus"/>
    <property type="evidence" value="ECO:0007669"/>
    <property type="project" value="EnsemblFungi"/>
</dbReference>
<keyword evidence="3" id="KW-0539">Nucleus</keyword>